<name>A0A7D6VG18_9NOCA</name>
<protein>
    <submittedName>
        <fullName evidence="5">Nitroreductase family protein</fullName>
    </submittedName>
</protein>
<evidence type="ECO:0000256" key="1">
    <source>
        <dbReference type="ARBA" id="ARBA00022630"/>
    </source>
</evidence>
<dbReference type="PANTHER" id="PTHR23026:SF90">
    <property type="entry name" value="IODOTYROSINE DEIODINASE 1"/>
    <property type="match status" value="1"/>
</dbReference>
<evidence type="ECO:0000313" key="6">
    <source>
        <dbReference type="Proteomes" id="UP000515512"/>
    </source>
</evidence>
<dbReference type="PANTHER" id="PTHR23026">
    <property type="entry name" value="NADPH NITROREDUCTASE"/>
    <property type="match status" value="1"/>
</dbReference>
<dbReference type="Gene3D" id="3.40.109.10">
    <property type="entry name" value="NADH Oxidase"/>
    <property type="match status" value="1"/>
</dbReference>
<dbReference type="CDD" id="cd02062">
    <property type="entry name" value="Nitro_FMN_reductase"/>
    <property type="match status" value="1"/>
</dbReference>
<reference evidence="5 6" key="1">
    <citation type="submission" date="2020-07" db="EMBL/GenBank/DDBJ databases">
        <authorList>
            <person name="Zhuang K."/>
            <person name="Ran Y."/>
        </authorList>
    </citation>
    <scope>NUCLEOTIDE SEQUENCE [LARGE SCALE GENOMIC DNA]</scope>
    <source>
        <strain evidence="5 6">WCH-YHL-001</strain>
    </source>
</reference>
<dbReference type="KEGG" id="nhu:H0264_27010"/>
<accession>A0A7D6VG18</accession>
<evidence type="ECO:0000256" key="3">
    <source>
        <dbReference type="ARBA" id="ARBA00023002"/>
    </source>
</evidence>
<keyword evidence="6" id="KW-1185">Reference proteome</keyword>
<dbReference type="InterPro" id="IPR050627">
    <property type="entry name" value="Nitroreductase/BluB"/>
</dbReference>
<dbReference type="Pfam" id="PF00881">
    <property type="entry name" value="Nitroreductase"/>
    <property type="match status" value="1"/>
</dbReference>
<evidence type="ECO:0000256" key="2">
    <source>
        <dbReference type="ARBA" id="ARBA00022643"/>
    </source>
</evidence>
<keyword evidence="3" id="KW-0560">Oxidoreductase</keyword>
<sequence length="224" mass="24841">MTTTRAMRRLKPDPVPREQLEQLVQAATYGPSGGNNQSYSFVIVTDREPIARLAPVWRRIVDYYVASQTPPPHVDAESWGRTMAALRYQGDHFEDTPALIIACYDSRGMVERMLRTGREQLSALRSLGPRAGFSLARNMFRAKIASEGASVYPGIQNLLLTARALGLAATMTTWHTFFEQEFKAILGIPAQVGIYAIVPVGKPAGRFGPVTRQPVADAIHWQGW</sequence>
<dbReference type="Proteomes" id="UP000515512">
    <property type="component" value="Chromosome"/>
</dbReference>
<evidence type="ECO:0000259" key="4">
    <source>
        <dbReference type="Pfam" id="PF00881"/>
    </source>
</evidence>
<keyword evidence="2" id="KW-0288">FMN</keyword>
<proteinExistence type="predicted"/>
<dbReference type="EMBL" id="CP059399">
    <property type="protein sequence ID" value="QLY34691.1"/>
    <property type="molecule type" value="Genomic_DNA"/>
</dbReference>
<dbReference type="InterPro" id="IPR000415">
    <property type="entry name" value="Nitroreductase-like"/>
</dbReference>
<dbReference type="AlphaFoldDB" id="A0A7D6VG18"/>
<evidence type="ECO:0000313" key="5">
    <source>
        <dbReference type="EMBL" id="QLY34691.1"/>
    </source>
</evidence>
<feature type="domain" description="Nitroreductase" evidence="4">
    <location>
        <begin position="4"/>
        <end position="202"/>
    </location>
</feature>
<dbReference type="GO" id="GO:0016491">
    <property type="term" value="F:oxidoreductase activity"/>
    <property type="evidence" value="ECO:0007669"/>
    <property type="project" value="UniProtKB-KW"/>
</dbReference>
<dbReference type="InterPro" id="IPR029479">
    <property type="entry name" value="Nitroreductase"/>
</dbReference>
<organism evidence="5 6">
    <name type="scientific">Nocardia huaxiensis</name>
    <dbReference type="NCBI Taxonomy" id="2755382"/>
    <lineage>
        <taxon>Bacteria</taxon>
        <taxon>Bacillati</taxon>
        <taxon>Actinomycetota</taxon>
        <taxon>Actinomycetes</taxon>
        <taxon>Mycobacteriales</taxon>
        <taxon>Nocardiaceae</taxon>
        <taxon>Nocardia</taxon>
    </lineage>
</organism>
<dbReference type="SUPFAM" id="SSF55469">
    <property type="entry name" value="FMN-dependent nitroreductase-like"/>
    <property type="match status" value="1"/>
</dbReference>
<keyword evidence="1" id="KW-0285">Flavoprotein</keyword>
<gene>
    <name evidence="5" type="ORF">H0264_27010</name>
</gene>